<feature type="binding site" evidence="8">
    <location>
        <position position="210"/>
    </location>
    <ligand>
        <name>Zn(2+)</name>
        <dbReference type="ChEBI" id="CHEBI:29105"/>
    </ligand>
</feature>
<feature type="domain" description="Amidohydrolase-related" evidence="9">
    <location>
        <begin position="47"/>
        <end position="370"/>
    </location>
</feature>
<dbReference type="Proteomes" id="UP000268033">
    <property type="component" value="Unassembled WGS sequence"/>
</dbReference>
<gene>
    <name evidence="10" type="ORF">EDC28_101393</name>
</gene>
<keyword evidence="2 8" id="KW-0479">Metal-binding</keyword>
<evidence type="ECO:0000256" key="6">
    <source>
        <dbReference type="PIRSR" id="PIRSR038994-1"/>
    </source>
</evidence>
<feature type="binding site" evidence="7">
    <location>
        <position position="244"/>
    </location>
    <ligand>
        <name>substrate</name>
    </ligand>
</feature>
<feature type="binding site" evidence="7">
    <location>
        <begin position="213"/>
        <end position="214"/>
    </location>
    <ligand>
        <name>substrate</name>
    </ligand>
</feature>
<evidence type="ECO:0000256" key="4">
    <source>
        <dbReference type="ARBA" id="ARBA00023277"/>
    </source>
</evidence>
<comment type="caution">
    <text evidence="10">The sequence shown here is derived from an EMBL/GenBank/DDBJ whole genome shotgun (WGS) entry which is preliminary data.</text>
</comment>
<organism evidence="10 11">
    <name type="scientific">Gallaecimonas pentaromativorans</name>
    <dbReference type="NCBI Taxonomy" id="584787"/>
    <lineage>
        <taxon>Bacteria</taxon>
        <taxon>Pseudomonadati</taxon>
        <taxon>Pseudomonadota</taxon>
        <taxon>Gammaproteobacteria</taxon>
        <taxon>Enterobacterales</taxon>
        <taxon>Gallaecimonadaceae</taxon>
        <taxon>Gallaecimonas</taxon>
    </lineage>
</organism>
<keyword evidence="3 5" id="KW-0378">Hydrolase</keyword>
<feature type="binding site" evidence="7">
    <location>
        <position position="221"/>
    </location>
    <ligand>
        <name>substrate</name>
    </ligand>
</feature>
<dbReference type="PANTHER" id="PTHR11113:SF14">
    <property type="entry name" value="N-ACETYLGLUCOSAMINE-6-PHOSPHATE DEACETYLASE"/>
    <property type="match status" value="1"/>
</dbReference>
<dbReference type="InterPro" id="IPR006680">
    <property type="entry name" value="Amidohydro-rel"/>
</dbReference>
<comment type="cofactor">
    <cofactor evidence="8">
        <name>a divalent metal cation</name>
        <dbReference type="ChEBI" id="CHEBI:60240"/>
    </cofactor>
    <text evidence="8">Binds 1 divalent metal cation per subunit.</text>
</comment>
<evidence type="ECO:0000259" key="9">
    <source>
        <dbReference type="Pfam" id="PF01979"/>
    </source>
</evidence>
<dbReference type="CDD" id="cd00854">
    <property type="entry name" value="NagA"/>
    <property type="match status" value="1"/>
</dbReference>
<name>A0A3N1PFI8_9GAMM</name>
<dbReference type="InterPro" id="IPR011059">
    <property type="entry name" value="Metal-dep_hydrolase_composite"/>
</dbReference>
<accession>A0A3N1PFI8</accession>
<dbReference type="InterPro" id="IPR003764">
    <property type="entry name" value="GlcNAc_6-P_deAcase"/>
</dbReference>
<comment type="similarity">
    <text evidence="1 5">Belongs to the metallo-dependent hydrolases superfamily. NagA family.</text>
</comment>
<evidence type="ECO:0000256" key="7">
    <source>
        <dbReference type="PIRSR" id="PIRSR038994-2"/>
    </source>
</evidence>
<sequence length="376" mass="39738">MASQHYLARRLFDGWHWHENRTISVENGVIAGFSLVDDSAATVLEGTLVPGFIDVQVNGGGGVLFNQTPTLACLDTMVAAHARFGTTAMLPTLITDDIHKMAQAADAVAEALARQRPGIIGIHFEGPHLSLPKKGIHKAQHIRRLSGAEMALYCRTDLGVRVVTVAPENLHPDDIRALVAAGVKVCLGHSDADFDLVQQALAAGASGFTHLFNAMSQLGSRQPGMVGAALTGNGVCGIILDGHHLHPACARLAYLAKGAQGLMLVTDAMAAVGSSASEFAYFDDTLYRQGDRLTDKDGRLAGSALDMASAVRNAMAQMHIAQDQALAMASRTPAQFLGLADRGLLEPGKQADMVLLDDQGQVSASWIAGKQAWPQP</sequence>
<keyword evidence="4 5" id="KW-0119">Carbohydrate metabolism</keyword>
<evidence type="ECO:0000256" key="3">
    <source>
        <dbReference type="ARBA" id="ARBA00022801"/>
    </source>
</evidence>
<dbReference type="EMBL" id="RJUL01000001">
    <property type="protein sequence ID" value="ROQ30704.1"/>
    <property type="molecule type" value="Genomic_DNA"/>
</dbReference>
<evidence type="ECO:0000256" key="8">
    <source>
        <dbReference type="PIRSR" id="PIRSR038994-3"/>
    </source>
</evidence>
<dbReference type="GO" id="GO:0008448">
    <property type="term" value="F:N-acetylglucosamine-6-phosphate deacetylase activity"/>
    <property type="evidence" value="ECO:0007669"/>
    <property type="project" value="InterPro"/>
</dbReference>
<keyword evidence="11" id="KW-1185">Reference proteome</keyword>
<dbReference type="Pfam" id="PF01979">
    <property type="entry name" value="Amidohydro_1"/>
    <property type="match status" value="1"/>
</dbReference>
<dbReference type="Gene3D" id="2.30.40.10">
    <property type="entry name" value="Urease, subunit C, domain 1"/>
    <property type="match status" value="1"/>
</dbReference>
<dbReference type="NCBIfam" id="TIGR00221">
    <property type="entry name" value="nagA"/>
    <property type="match status" value="1"/>
</dbReference>
<feature type="binding site" evidence="8">
    <location>
        <position position="189"/>
    </location>
    <ligand>
        <name>Zn(2+)</name>
        <dbReference type="ChEBI" id="CHEBI:29105"/>
    </ligand>
</feature>
<dbReference type="RefSeq" id="WP_123420484.1">
    <property type="nucleotide sequence ID" value="NZ_RJUL01000001.1"/>
</dbReference>
<dbReference type="InterPro" id="IPR032466">
    <property type="entry name" value="Metal_Hydrolase"/>
</dbReference>
<evidence type="ECO:0000313" key="10">
    <source>
        <dbReference type="EMBL" id="ROQ30704.1"/>
    </source>
</evidence>
<dbReference type="Gene3D" id="3.20.20.140">
    <property type="entry name" value="Metal-dependent hydrolases"/>
    <property type="match status" value="1"/>
</dbReference>
<dbReference type="SUPFAM" id="SSF51338">
    <property type="entry name" value="Composite domain of metallo-dependent hydrolases"/>
    <property type="match status" value="1"/>
</dbReference>
<evidence type="ECO:0000313" key="11">
    <source>
        <dbReference type="Proteomes" id="UP000268033"/>
    </source>
</evidence>
<dbReference type="PIRSF" id="PIRSF038994">
    <property type="entry name" value="NagA"/>
    <property type="match status" value="1"/>
</dbReference>
<feature type="binding site" evidence="8">
    <location>
        <position position="125"/>
    </location>
    <ligand>
        <name>Zn(2+)</name>
        <dbReference type="ChEBI" id="CHEBI:29105"/>
    </ligand>
</feature>
<dbReference type="PANTHER" id="PTHR11113">
    <property type="entry name" value="N-ACETYLGLUCOSAMINE-6-PHOSPHATE DEACETYLASE"/>
    <property type="match status" value="1"/>
</dbReference>
<dbReference type="AlphaFoldDB" id="A0A3N1PFI8"/>
<dbReference type="GO" id="GO:0046872">
    <property type="term" value="F:metal ion binding"/>
    <property type="evidence" value="ECO:0007669"/>
    <property type="project" value="UniProtKB-KW"/>
</dbReference>
<feature type="binding site" evidence="7">
    <location>
        <begin position="300"/>
        <end position="302"/>
    </location>
    <ligand>
        <name>substrate</name>
    </ligand>
</feature>
<dbReference type="GO" id="GO:0006046">
    <property type="term" value="P:N-acetylglucosamine catabolic process"/>
    <property type="evidence" value="ECO:0007669"/>
    <property type="project" value="TreeGrafter"/>
</dbReference>
<evidence type="ECO:0000256" key="5">
    <source>
        <dbReference type="PIRNR" id="PIRNR038994"/>
    </source>
</evidence>
<dbReference type="SUPFAM" id="SSF51556">
    <property type="entry name" value="Metallo-dependent hydrolases"/>
    <property type="match status" value="1"/>
</dbReference>
<dbReference type="STRING" id="584787.GCA_001247655_03709"/>
<feature type="binding site" evidence="7">
    <location>
        <position position="136"/>
    </location>
    <ligand>
        <name>substrate</name>
    </ligand>
</feature>
<feature type="active site" description="Proton donor/acceptor" evidence="6">
    <location>
        <position position="267"/>
    </location>
</feature>
<protein>
    <submittedName>
        <fullName evidence="10">N-acetylglucosamine 6-phosphate deacetylase</fullName>
    </submittedName>
</protein>
<reference evidence="10 11" key="1">
    <citation type="submission" date="2018-11" db="EMBL/GenBank/DDBJ databases">
        <title>Genomic Encyclopedia of Type Strains, Phase IV (KMG-IV): sequencing the most valuable type-strain genomes for metagenomic binning, comparative biology and taxonomic classification.</title>
        <authorList>
            <person name="Goeker M."/>
        </authorList>
    </citation>
    <scope>NUCLEOTIDE SEQUENCE [LARGE SCALE GENOMIC DNA]</scope>
    <source>
        <strain evidence="10 11">DSM 21945</strain>
    </source>
</reference>
<evidence type="ECO:0000256" key="1">
    <source>
        <dbReference type="ARBA" id="ARBA00010716"/>
    </source>
</evidence>
<evidence type="ECO:0000256" key="2">
    <source>
        <dbReference type="ARBA" id="ARBA00022723"/>
    </source>
</evidence>
<proteinExistence type="inferred from homology"/>